<dbReference type="GO" id="GO:0036158">
    <property type="term" value="P:outer dynein arm assembly"/>
    <property type="evidence" value="ECO:0007669"/>
    <property type="project" value="TreeGrafter"/>
</dbReference>
<evidence type="ECO:0000256" key="4">
    <source>
        <dbReference type="PROSITE-ProRule" id="PRU00134"/>
    </source>
</evidence>
<dbReference type="Gene3D" id="6.10.140.2220">
    <property type="match status" value="1"/>
</dbReference>
<dbReference type="PANTHER" id="PTHR13244">
    <property type="entry name" value="ZINC FINGER MYND DOMAIN CONTAINING PROTEIN 10"/>
    <property type="match status" value="1"/>
</dbReference>
<dbReference type="InterPro" id="IPR052298">
    <property type="entry name" value="ZMYND10"/>
</dbReference>
<reference evidence="6 7" key="1">
    <citation type="journal article" date="2022" name="Nat. Ecol. Evol.">
        <title>A masculinizing supergene underlies an exaggerated male reproductive morph in a spider.</title>
        <authorList>
            <person name="Hendrickx F."/>
            <person name="De Corte Z."/>
            <person name="Sonet G."/>
            <person name="Van Belleghem S.M."/>
            <person name="Kostlbacher S."/>
            <person name="Vangestel C."/>
        </authorList>
    </citation>
    <scope>NUCLEOTIDE SEQUENCE [LARGE SCALE GENOMIC DNA]</scope>
    <source>
        <strain evidence="6">W744_W776</strain>
    </source>
</reference>
<dbReference type="PANTHER" id="PTHR13244:SF7">
    <property type="entry name" value="ZINC FINGER MYND DOMAIN-CONTAINING PROTEIN 10"/>
    <property type="match status" value="1"/>
</dbReference>
<evidence type="ECO:0000256" key="3">
    <source>
        <dbReference type="ARBA" id="ARBA00022833"/>
    </source>
</evidence>
<evidence type="ECO:0000256" key="2">
    <source>
        <dbReference type="ARBA" id="ARBA00022771"/>
    </source>
</evidence>
<organism evidence="6 7">
    <name type="scientific">Oedothorax gibbosus</name>
    <dbReference type="NCBI Taxonomy" id="931172"/>
    <lineage>
        <taxon>Eukaryota</taxon>
        <taxon>Metazoa</taxon>
        <taxon>Ecdysozoa</taxon>
        <taxon>Arthropoda</taxon>
        <taxon>Chelicerata</taxon>
        <taxon>Arachnida</taxon>
        <taxon>Araneae</taxon>
        <taxon>Araneomorphae</taxon>
        <taxon>Entelegynae</taxon>
        <taxon>Araneoidea</taxon>
        <taxon>Linyphiidae</taxon>
        <taxon>Erigoninae</taxon>
        <taxon>Oedothorax</taxon>
    </lineage>
</organism>
<keyword evidence="3" id="KW-0862">Zinc</keyword>
<evidence type="ECO:0000259" key="5">
    <source>
        <dbReference type="PROSITE" id="PS50865"/>
    </source>
</evidence>
<dbReference type="SUPFAM" id="SSF144232">
    <property type="entry name" value="HIT/MYND zinc finger-like"/>
    <property type="match status" value="1"/>
</dbReference>
<dbReference type="AlphaFoldDB" id="A0AAV6U006"/>
<protein>
    <recommendedName>
        <fullName evidence="5">MYND-type domain-containing protein</fullName>
    </recommendedName>
</protein>
<dbReference type="GO" id="GO:0034451">
    <property type="term" value="C:centriolar satellite"/>
    <property type="evidence" value="ECO:0007669"/>
    <property type="project" value="TreeGrafter"/>
</dbReference>
<keyword evidence="1" id="KW-0479">Metal-binding</keyword>
<name>A0AAV6U006_9ARAC</name>
<evidence type="ECO:0000313" key="7">
    <source>
        <dbReference type="Proteomes" id="UP000827092"/>
    </source>
</evidence>
<gene>
    <name evidence="6" type="ORF">JTE90_008850</name>
</gene>
<dbReference type="GO" id="GO:0044458">
    <property type="term" value="P:motile cilium assembly"/>
    <property type="evidence" value="ECO:0007669"/>
    <property type="project" value="TreeGrafter"/>
</dbReference>
<dbReference type="PROSITE" id="PS50865">
    <property type="entry name" value="ZF_MYND_2"/>
    <property type="match status" value="1"/>
</dbReference>
<dbReference type="GO" id="GO:0036159">
    <property type="term" value="P:inner dynein arm assembly"/>
    <property type="evidence" value="ECO:0007669"/>
    <property type="project" value="TreeGrafter"/>
</dbReference>
<keyword evidence="2 4" id="KW-0863">Zinc-finger</keyword>
<dbReference type="GO" id="GO:0008270">
    <property type="term" value="F:zinc ion binding"/>
    <property type="evidence" value="ECO:0007669"/>
    <property type="project" value="UniProtKB-KW"/>
</dbReference>
<proteinExistence type="predicted"/>
<evidence type="ECO:0000313" key="6">
    <source>
        <dbReference type="EMBL" id="KAG8177747.1"/>
    </source>
</evidence>
<dbReference type="GO" id="GO:0005737">
    <property type="term" value="C:cytoplasm"/>
    <property type="evidence" value="ECO:0007669"/>
    <property type="project" value="TreeGrafter"/>
</dbReference>
<dbReference type="Pfam" id="PF01753">
    <property type="entry name" value="zf-MYND"/>
    <property type="match status" value="1"/>
</dbReference>
<dbReference type="InterPro" id="IPR002893">
    <property type="entry name" value="Znf_MYND"/>
</dbReference>
<evidence type="ECO:0000256" key="1">
    <source>
        <dbReference type="ARBA" id="ARBA00022723"/>
    </source>
</evidence>
<comment type="caution">
    <text evidence="6">The sequence shown here is derived from an EMBL/GenBank/DDBJ whole genome shotgun (WGS) entry which is preliminary data.</text>
</comment>
<accession>A0AAV6U006</accession>
<sequence>MEGVQQILTPHEIEIYLESLEIFVLPDIGNARWFQQSERLRNLSLQAIFDVQSEKEEIVKEYLVTLQKLYHEVSIISLLEAVLFHEEVMESTCEYLIDLTDYCYRNIISFMSLETIADLSSDVTNQTEKERLGEQRKQIAFETGVKCISLLSYLAQHLKILPLSVQHRLLVIHDVPLLFTNLICEPPWVRSIDGDIEKYCEGKWKKVEPQNILELSKVEGQIWIALIQLLLSPDCQKKYDMSGYKKEQLLKLRSRLNEVTISQIPVLGELLRYLEHLSLFDAPVPKPGVVIEQMPEIWEYLQKEYRKQWKEIAKIQMKDYFSLSEIQLQNFCKKITGSFDLKNIEAMLSDHPICAQCKGKGLKRCSKCKNEWYCGRPCQVSHWPKHRSACDLMTE</sequence>
<dbReference type="Proteomes" id="UP000827092">
    <property type="component" value="Unassembled WGS sequence"/>
</dbReference>
<dbReference type="EMBL" id="JAFNEN010000755">
    <property type="protein sequence ID" value="KAG8177747.1"/>
    <property type="molecule type" value="Genomic_DNA"/>
</dbReference>
<feature type="domain" description="MYND-type" evidence="5">
    <location>
        <begin position="354"/>
        <end position="390"/>
    </location>
</feature>
<keyword evidence="7" id="KW-1185">Reference proteome</keyword>